<reference evidence="2 3" key="1">
    <citation type="journal article" date="2023" name="Res Sq">
        <title>Genomic and morphological characterization of Knufia obscura isolated from the Mars 2020 spacecraft assembly facility.</title>
        <authorList>
            <person name="Chander A.M."/>
            <person name="Teixeira M.M."/>
            <person name="Singh N.K."/>
            <person name="Williams M.P."/>
            <person name="Parker C.W."/>
            <person name="Leo P."/>
            <person name="Stajich J.E."/>
            <person name="Torok T."/>
            <person name="Tighe S."/>
            <person name="Mason C.E."/>
            <person name="Venkateswaran K."/>
        </authorList>
    </citation>
    <scope>NUCLEOTIDE SEQUENCE [LARGE SCALE GENOMIC DNA]</scope>
    <source>
        <strain evidence="2 3">CCFEE 5817</strain>
    </source>
</reference>
<sequence>MKQAPSQAARPNVATRATRNNGALADGRAANDIGPILEGLANEPRRTKQVTKKSSTAATIGTSRVSKSEKEKKPVRTGRSKATSKTLASQTKSGGPVPNRQSPDRQHEPERSQGIPTEIRDKIFRELLQGDDLLLDIPLAIAKDDDANTTICLPPEHAANLPDDDDDWAGPWQQWKNHLRYKLHPQILSVCRFLNQEGTPLLYEGKTIGVTFLEMYPDGTYPPTRLLSRTYCAGVVSKGTGLRRAFKRYPALRRIRNWQYRIYLGPGSDWGRYGRPVSAPPYISRLTDDIEQLCHIEGGIRNLEIHYIDAAIVPNTISNSARLTRNSRYKEMLGPFHRLHCENFGIVGSMPQPYKDLITKYTMLKQTKSLEDVWAAATSIYKKYQRSFRICRACRAIAFPQTKPETLDHWQRVGRHKIMKEDDQSVYIDIQSGNIVHFDIDGFYRNGKQYVKELVEGAEGSVACEHVIEFGPVPDFAKHNREVLARLKADVNRWLDECP</sequence>
<comment type="caution">
    <text evidence="2">The sequence shown here is derived from an EMBL/GenBank/DDBJ whole genome shotgun (WGS) entry which is preliminary data.</text>
</comment>
<dbReference type="EMBL" id="JAVHJV010000009">
    <property type="protein sequence ID" value="KAK5940032.1"/>
    <property type="molecule type" value="Genomic_DNA"/>
</dbReference>
<evidence type="ECO:0000256" key="1">
    <source>
        <dbReference type="SAM" id="MobiDB-lite"/>
    </source>
</evidence>
<evidence type="ECO:0000313" key="2">
    <source>
        <dbReference type="EMBL" id="KAK5940032.1"/>
    </source>
</evidence>
<protein>
    <submittedName>
        <fullName evidence="2">Uncharacterized protein</fullName>
    </submittedName>
</protein>
<evidence type="ECO:0000313" key="3">
    <source>
        <dbReference type="Proteomes" id="UP001334248"/>
    </source>
</evidence>
<accession>A0ABR0RHD1</accession>
<name>A0ABR0RHD1_9EURO</name>
<gene>
    <name evidence="2" type="ORF">PMZ80_007450</name>
</gene>
<feature type="compositionally biased region" description="Basic and acidic residues" evidence="1">
    <location>
        <begin position="102"/>
        <end position="111"/>
    </location>
</feature>
<keyword evidence="3" id="KW-1185">Reference proteome</keyword>
<feature type="region of interest" description="Disordered" evidence="1">
    <location>
        <begin position="1"/>
        <end position="118"/>
    </location>
</feature>
<proteinExistence type="predicted"/>
<dbReference type="Proteomes" id="UP001334248">
    <property type="component" value="Unassembled WGS sequence"/>
</dbReference>
<dbReference type="RefSeq" id="XP_064728122.1">
    <property type="nucleotide sequence ID" value="XM_064875858.1"/>
</dbReference>
<organism evidence="2 3">
    <name type="scientific">Knufia obscura</name>
    <dbReference type="NCBI Taxonomy" id="1635080"/>
    <lineage>
        <taxon>Eukaryota</taxon>
        <taxon>Fungi</taxon>
        <taxon>Dikarya</taxon>
        <taxon>Ascomycota</taxon>
        <taxon>Pezizomycotina</taxon>
        <taxon>Eurotiomycetes</taxon>
        <taxon>Chaetothyriomycetidae</taxon>
        <taxon>Chaetothyriales</taxon>
        <taxon>Trichomeriaceae</taxon>
        <taxon>Knufia</taxon>
    </lineage>
</organism>
<feature type="compositionally biased region" description="Polar residues" evidence="1">
    <location>
        <begin position="80"/>
        <end position="93"/>
    </location>
</feature>
<feature type="compositionally biased region" description="Polar residues" evidence="1">
    <location>
        <begin position="52"/>
        <end position="65"/>
    </location>
</feature>
<dbReference type="GeneID" id="90000899"/>